<organism evidence="9 10">
    <name type="scientific">Escallonia herrerae</name>
    <dbReference type="NCBI Taxonomy" id="1293975"/>
    <lineage>
        <taxon>Eukaryota</taxon>
        <taxon>Viridiplantae</taxon>
        <taxon>Streptophyta</taxon>
        <taxon>Embryophyta</taxon>
        <taxon>Tracheophyta</taxon>
        <taxon>Spermatophyta</taxon>
        <taxon>Magnoliopsida</taxon>
        <taxon>eudicotyledons</taxon>
        <taxon>Gunneridae</taxon>
        <taxon>Pentapetalae</taxon>
        <taxon>asterids</taxon>
        <taxon>campanulids</taxon>
        <taxon>Escalloniales</taxon>
        <taxon>Escalloniaceae</taxon>
        <taxon>Escallonia</taxon>
    </lineage>
</organism>
<feature type="binding site" evidence="7">
    <location>
        <begin position="24"/>
        <end position="26"/>
    </location>
    <ligand>
        <name>L-histidine</name>
        <dbReference type="ChEBI" id="CHEBI:57595"/>
    </ligand>
</feature>
<comment type="similarity">
    <text evidence="1">Belongs to the class-II aminoacyl-tRNA synthetase family.</text>
</comment>
<dbReference type="EMBL" id="JAVXUP010001106">
    <property type="protein sequence ID" value="KAK3015904.1"/>
    <property type="molecule type" value="Genomic_DNA"/>
</dbReference>
<feature type="binding site" evidence="7">
    <location>
        <position position="250"/>
    </location>
    <ligand>
        <name>L-histidine</name>
        <dbReference type="ChEBI" id="CHEBI:57595"/>
    </ligand>
</feature>
<protein>
    <recommendedName>
        <fullName evidence="2">histidine--tRNA ligase</fullName>
        <ecNumber evidence="2">6.1.1.21</ecNumber>
    </recommendedName>
</protein>
<feature type="binding site" evidence="7">
    <location>
        <position position="65"/>
    </location>
    <ligand>
        <name>L-histidine</name>
        <dbReference type="ChEBI" id="CHEBI:57595"/>
    </ligand>
</feature>
<name>A0AA88VYE5_9ASTE</name>
<evidence type="ECO:0000256" key="5">
    <source>
        <dbReference type="ARBA" id="ARBA00022917"/>
    </source>
</evidence>
<evidence type="ECO:0000313" key="10">
    <source>
        <dbReference type="Proteomes" id="UP001188597"/>
    </source>
</evidence>
<dbReference type="GO" id="GO:0003723">
    <property type="term" value="F:RNA binding"/>
    <property type="evidence" value="ECO:0007669"/>
    <property type="project" value="TreeGrafter"/>
</dbReference>
<dbReference type="PANTHER" id="PTHR11476">
    <property type="entry name" value="HISTIDYL-TRNA SYNTHETASE"/>
    <property type="match status" value="1"/>
</dbReference>
<dbReference type="GO" id="GO:0006427">
    <property type="term" value="P:histidyl-tRNA aminoacylation"/>
    <property type="evidence" value="ECO:0007669"/>
    <property type="project" value="TreeGrafter"/>
</dbReference>
<keyword evidence="3" id="KW-0547">Nucleotide-binding</keyword>
<gene>
    <name evidence="9" type="ORF">RJ639_007640</name>
</gene>
<dbReference type="PROSITE" id="PS50862">
    <property type="entry name" value="AA_TRNA_LIGASE_II"/>
    <property type="match status" value="1"/>
</dbReference>
<dbReference type="Gene3D" id="3.30.930.10">
    <property type="entry name" value="Bira Bifunctional Protein, Domain 2"/>
    <property type="match status" value="1"/>
</dbReference>
<feature type="binding site" evidence="7">
    <location>
        <position position="51"/>
    </location>
    <ligand>
        <name>L-histidine</name>
        <dbReference type="ChEBI" id="CHEBI:57595"/>
    </ligand>
</feature>
<dbReference type="GO" id="GO:0005524">
    <property type="term" value="F:ATP binding"/>
    <property type="evidence" value="ECO:0007669"/>
    <property type="project" value="UniProtKB-KW"/>
</dbReference>
<proteinExistence type="inferred from homology"/>
<comment type="caution">
    <text evidence="9">The sequence shown here is derived from an EMBL/GenBank/DDBJ whole genome shotgun (WGS) entry which is preliminary data.</text>
</comment>
<evidence type="ECO:0000256" key="2">
    <source>
        <dbReference type="ARBA" id="ARBA00012815"/>
    </source>
</evidence>
<feature type="binding site" evidence="7">
    <location>
        <position position="69"/>
    </location>
    <ligand>
        <name>L-histidine</name>
        <dbReference type="ChEBI" id="CHEBI:57595"/>
    </ligand>
</feature>
<dbReference type="Gene3D" id="3.40.50.800">
    <property type="entry name" value="Anticodon-binding domain"/>
    <property type="match status" value="1"/>
</dbReference>
<feature type="domain" description="Aminoacyl-transfer RNA synthetases class-II family profile" evidence="8">
    <location>
        <begin position="44"/>
        <end position="337"/>
    </location>
</feature>
<dbReference type="GO" id="GO:0004821">
    <property type="term" value="F:histidine-tRNA ligase activity"/>
    <property type="evidence" value="ECO:0007669"/>
    <property type="project" value="UniProtKB-EC"/>
</dbReference>
<evidence type="ECO:0000256" key="3">
    <source>
        <dbReference type="ARBA" id="ARBA00022741"/>
    </source>
</evidence>
<dbReference type="InterPro" id="IPR004154">
    <property type="entry name" value="Anticodon-bd"/>
</dbReference>
<evidence type="ECO:0000259" key="8">
    <source>
        <dbReference type="PROSITE" id="PS50862"/>
    </source>
</evidence>
<dbReference type="Pfam" id="PF03129">
    <property type="entry name" value="HGTP_anticodon"/>
    <property type="match status" value="1"/>
</dbReference>
<keyword evidence="4" id="KW-0067">ATP-binding</keyword>
<dbReference type="CDD" id="cd00773">
    <property type="entry name" value="HisRS-like_core"/>
    <property type="match status" value="1"/>
</dbReference>
<evidence type="ECO:0000256" key="6">
    <source>
        <dbReference type="ARBA" id="ARBA00047639"/>
    </source>
</evidence>
<reference evidence="9" key="1">
    <citation type="submission" date="2022-12" db="EMBL/GenBank/DDBJ databases">
        <title>Draft genome assemblies for two species of Escallonia (Escalloniales).</title>
        <authorList>
            <person name="Chanderbali A."/>
            <person name="Dervinis C."/>
            <person name="Anghel I."/>
            <person name="Soltis D."/>
            <person name="Soltis P."/>
            <person name="Zapata F."/>
        </authorList>
    </citation>
    <scope>NUCLEOTIDE SEQUENCE</scope>
    <source>
        <strain evidence="9">UCBG64.0493</strain>
        <tissue evidence="9">Leaf</tissue>
    </source>
</reference>
<evidence type="ECO:0000313" key="9">
    <source>
        <dbReference type="EMBL" id="KAK3015904.1"/>
    </source>
</evidence>
<evidence type="ECO:0000256" key="7">
    <source>
        <dbReference type="PIRSR" id="PIRSR001549-1"/>
    </source>
</evidence>
<evidence type="ECO:0000256" key="4">
    <source>
        <dbReference type="ARBA" id="ARBA00022840"/>
    </source>
</evidence>
<dbReference type="InterPro" id="IPR041715">
    <property type="entry name" value="HisRS-like_core"/>
</dbReference>
<dbReference type="InterPro" id="IPR045864">
    <property type="entry name" value="aa-tRNA-synth_II/BPL/LPL"/>
</dbReference>
<dbReference type="InterPro" id="IPR004516">
    <property type="entry name" value="HisRS/HisZ"/>
</dbReference>
<dbReference type="GO" id="GO:0005829">
    <property type="term" value="C:cytosol"/>
    <property type="evidence" value="ECO:0007669"/>
    <property type="project" value="TreeGrafter"/>
</dbReference>
<dbReference type="PANTHER" id="PTHR11476:SF7">
    <property type="entry name" value="HISTIDINE--TRNA LIGASE"/>
    <property type="match status" value="1"/>
</dbReference>
<sequence>MPWALGAPRILSDKGGELCSLRYDLTVPFARYVAMNGITSMKRYQIGKVHRRDNPSKGRYREFYQCDFDIAGDYKTVAPDSEVVKILTELLDELNIGDYEVAFHIATINHSLFFVLLLLILCRLINFLSQIKLNHRKLLDGMLEICGVPSEKFRTICSSIDKMDKLSFEHIKREMVDEKGLDVETADKIGTFVKQRGRPLELLAELKQEGSKFLENKTSWPALNEMEIMFKFLENAGCIDKVVLDLSLARGLDYYTGVIFEAVFKGATQVGSIAAGGRYDNLIGMFGTKPVPAVGVSLGIERVFTIMEQQLQKDQNQAIRATETQIQVSVLSVDLLPLAFKLASACWNARISAEYMLHKNIMKHISRAIELRIPFMVIVGGNEIEKGVVRLKDVVANKEEEVPLSDSFKALKREEVTLSDFAEEIFARLHSMSS</sequence>
<dbReference type="GO" id="GO:0005739">
    <property type="term" value="C:mitochondrion"/>
    <property type="evidence" value="ECO:0007669"/>
    <property type="project" value="TreeGrafter"/>
</dbReference>
<dbReference type="InterPro" id="IPR006195">
    <property type="entry name" value="aa-tRNA-synth_II"/>
</dbReference>
<dbReference type="SUPFAM" id="SSF52954">
    <property type="entry name" value="Class II aaRS ABD-related"/>
    <property type="match status" value="1"/>
</dbReference>
<dbReference type="InterPro" id="IPR036621">
    <property type="entry name" value="Anticodon-bd_dom_sf"/>
</dbReference>
<keyword evidence="5" id="KW-0648">Protein biosynthesis</keyword>
<keyword evidence="10" id="KW-1185">Reference proteome</keyword>
<dbReference type="EC" id="6.1.1.21" evidence="2"/>
<accession>A0AA88VYE5</accession>
<dbReference type="SUPFAM" id="SSF55681">
    <property type="entry name" value="Class II aaRS and biotin synthetases"/>
    <property type="match status" value="1"/>
</dbReference>
<dbReference type="Pfam" id="PF13393">
    <property type="entry name" value="tRNA-synt_His"/>
    <property type="match status" value="1"/>
</dbReference>
<dbReference type="GO" id="GO:0032543">
    <property type="term" value="P:mitochondrial translation"/>
    <property type="evidence" value="ECO:0007669"/>
    <property type="project" value="TreeGrafter"/>
</dbReference>
<feature type="binding site" evidence="7">
    <location>
        <begin position="254"/>
        <end position="255"/>
    </location>
    <ligand>
        <name>L-histidine</name>
        <dbReference type="ChEBI" id="CHEBI:57595"/>
    </ligand>
</feature>
<comment type="catalytic activity">
    <reaction evidence="6">
        <text>tRNA(His) + L-histidine + ATP = L-histidyl-tRNA(His) + AMP + diphosphate + H(+)</text>
        <dbReference type="Rhea" id="RHEA:17313"/>
        <dbReference type="Rhea" id="RHEA-COMP:9665"/>
        <dbReference type="Rhea" id="RHEA-COMP:9689"/>
        <dbReference type="ChEBI" id="CHEBI:15378"/>
        <dbReference type="ChEBI" id="CHEBI:30616"/>
        <dbReference type="ChEBI" id="CHEBI:33019"/>
        <dbReference type="ChEBI" id="CHEBI:57595"/>
        <dbReference type="ChEBI" id="CHEBI:78442"/>
        <dbReference type="ChEBI" id="CHEBI:78527"/>
        <dbReference type="ChEBI" id="CHEBI:456215"/>
        <dbReference type="EC" id="6.1.1.21"/>
    </reaction>
</comment>
<evidence type="ECO:0000256" key="1">
    <source>
        <dbReference type="ARBA" id="ARBA00008226"/>
    </source>
</evidence>
<dbReference type="AlphaFoldDB" id="A0AA88VYE5"/>
<dbReference type="PIRSF" id="PIRSF001549">
    <property type="entry name" value="His-tRNA_synth"/>
    <property type="match status" value="1"/>
</dbReference>
<dbReference type="Proteomes" id="UP001188597">
    <property type="component" value="Unassembled WGS sequence"/>
</dbReference>
<dbReference type="FunFam" id="3.40.50.800:FF:000012">
    <property type="entry name" value="Histidine--tRNA ligase, cytoplasmic"/>
    <property type="match status" value="1"/>
</dbReference>